<keyword evidence="2" id="KW-0808">Transferase</keyword>
<evidence type="ECO:0000256" key="10">
    <source>
        <dbReference type="RuleBase" id="RU000304"/>
    </source>
</evidence>
<feature type="binding site" evidence="7 9">
    <location>
        <position position="84"/>
    </location>
    <ligand>
        <name>ATP</name>
        <dbReference type="ChEBI" id="CHEBI:30616"/>
    </ligand>
</feature>
<evidence type="ECO:0000256" key="8">
    <source>
        <dbReference type="PIRSR" id="PIRSR630616-3"/>
    </source>
</evidence>
<dbReference type="FunFam" id="1.10.510.10:FF:000571">
    <property type="entry name" value="Maternal embryonic leucine zipper kinase"/>
    <property type="match status" value="1"/>
</dbReference>
<keyword evidence="4 12" id="KW-0418">Kinase</keyword>
<evidence type="ECO:0000313" key="12">
    <source>
        <dbReference type="EMBL" id="OQS05013.1"/>
    </source>
</evidence>
<dbReference type="Pfam" id="PF00069">
    <property type="entry name" value="Pkinase"/>
    <property type="match status" value="1"/>
</dbReference>
<feature type="domain" description="Protein kinase" evidence="11">
    <location>
        <begin position="55"/>
        <end position="301"/>
    </location>
</feature>
<feature type="binding site" evidence="7">
    <location>
        <position position="200"/>
    </location>
    <ligand>
        <name>ATP</name>
        <dbReference type="ChEBI" id="CHEBI:30616"/>
    </ligand>
</feature>
<dbReference type="Gene3D" id="1.10.510.10">
    <property type="entry name" value="Transferase(Phosphotransferase) domain 1"/>
    <property type="match status" value="1"/>
</dbReference>
<feature type="active site" description="Proton acceptor" evidence="6">
    <location>
        <position position="177"/>
    </location>
</feature>
<evidence type="ECO:0000256" key="1">
    <source>
        <dbReference type="ARBA" id="ARBA00022527"/>
    </source>
</evidence>
<feature type="binding site" evidence="7">
    <location>
        <begin position="181"/>
        <end position="182"/>
    </location>
    <ligand>
        <name>ATP</name>
        <dbReference type="ChEBI" id="CHEBI:30616"/>
    </ligand>
</feature>
<dbReference type="AlphaFoldDB" id="A0A1W0A3Z9"/>
<evidence type="ECO:0000313" key="13">
    <source>
        <dbReference type="Proteomes" id="UP000243217"/>
    </source>
</evidence>
<dbReference type="InterPro" id="IPR017441">
    <property type="entry name" value="Protein_kinase_ATP_BS"/>
</dbReference>
<evidence type="ECO:0000256" key="9">
    <source>
        <dbReference type="PROSITE-ProRule" id="PRU10141"/>
    </source>
</evidence>
<protein>
    <submittedName>
        <fullName evidence="12">Calcium/calmodulin-dependent protein kinase I</fullName>
    </submittedName>
</protein>
<dbReference type="Proteomes" id="UP000243217">
    <property type="component" value="Unassembled WGS sequence"/>
</dbReference>
<dbReference type="InterPro" id="IPR000719">
    <property type="entry name" value="Prot_kinase_dom"/>
</dbReference>
<dbReference type="SUPFAM" id="SSF56112">
    <property type="entry name" value="Protein kinase-like (PK-like)"/>
    <property type="match status" value="1"/>
</dbReference>
<proteinExistence type="inferred from homology"/>
<gene>
    <name evidence="12" type="ORF">THRCLA_02810</name>
</gene>
<dbReference type="GO" id="GO:0004674">
    <property type="term" value="F:protein serine/threonine kinase activity"/>
    <property type="evidence" value="ECO:0007669"/>
    <property type="project" value="UniProtKB-KW"/>
</dbReference>
<dbReference type="InterPro" id="IPR008271">
    <property type="entry name" value="Ser/Thr_kinase_AS"/>
</dbReference>
<evidence type="ECO:0000256" key="6">
    <source>
        <dbReference type="PIRSR" id="PIRSR630616-1"/>
    </source>
</evidence>
<dbReference type="STRING" id="74557.A0A1W0A3Z9"/>
<evidence type="ECO:0000256" key="3">
    <source>
        <dbReference type="ARBA" id="ARBA00022741"/>
    </source>
</evidence>
<feature type="cross-link" description="Glycyl lysine isopeptide (Lys-Gly) (interchain with G-Cter in SUMO2)" evidence="8">
    <location>
        <position position="179"/>
    </location>
</feature>
<accession>A0A1W0A3Z9</accession>
<sequence>MAVLLRCLRSDARKEMVSFARSPSAMYAALVSKSLQNALYNKYALFQWPTFAEMYILGEKLGKGASSVVKHAIHRKTNQHVAVKLITKGKASCLGMKDHRSEIACLRTLHHPHIVNLIDYFDEEEDAYVVLELVNGGELFKYMKRHGPFCEAETKHIVKQLLDAVIYCHERNIVHRDIKPENILYTRDEDTGKLSIKLADFGFATSVRGDNLSRVCGTEGYMAPEMIRRQTYGTLVDVWSIGIITYCLLFGFFPEIDMNGNVHFDVEQNISASAIECVEEMLAMEPSKRSTAKEVLSHPWFANKPPRSTGRKRTVDMFEIFSNFINDMLQFVEVCQKLGFGPKTMLTLETAADGLGMIKLYLSSSEPATISSMFTFLGNVVGSLVDEISLEEPDLIPVANKLQSTYDELRKQLGANCPNSHTLLACI</sequence>
<reference evidence="12 13" key="1">
    <citation type="journal article" date="2014" name="Genome Biol. Evol.">
        <title>The secreted proteins of Achlya hypogyna and Thraustotheca clavata identify the ancestral oomycete secretome and reveal gene acquisitions by horizontal gene transfer.</title>
        <authorList>
            <person name="Misner I."/>
            <person name="Blouin N."/>
            <person name="Leonard G."/>
            <person name="Richards T.A."/>
            <person name="Lane C.E."/>
        </authorList>
    </citation>
    <scope>NUCLEOTIDE SEQUENCE [LARGE SCALE GENOMIC DNA]</scope>
    <source>
        <strain evidence="12 13">ATCC 34112</strain>
    </source>
</reference>
<dbReference type="PROSITE" id="PS00107">
    <property type="entry name" value="PROTEIN_KINASE_ATP"/>
    <property type="match status" value="1"/>
</dbReference>
<evidence type="ECO:0000256" key="2">
    <source>
        <dbReference type="ARBA" id="ARBA00022679"/>
    </source>
</evidence>
<dbReference type="EMBL" id="JNBS01000517">
    <property type="protein sequence ID" value="OQS05013.1"/>
    <property type="molecule type" value="Genomic_DNA"/>
</dbReference>
<keyword evidence="3 7" id="KW-0547">Nucleotide-binding</keyword>
<keyword evidence="5 7" id="KW-0067">ATP-binding</keyword>
<dbReference type="FunFam" id="3.30.200.20:FF:000042">
    <property type="entry name" value="Aurora kinase A"/>
    <property type="match status" value="1"/>
</dbReference>
<comment type="similarity">
    <text evidence="10">Belongs to the protein kinase superfamily.</text>
</comment>
<keyword evidence="13" id="KW-1185">Reference proteome</keyword>
<dbReference type="InterPro" id="IPR030616">
    <property type="entry name" value="Aur-like"/>
</dbReference>
<evidence type="ECO:0000256" key="4">
    <source>
        <dbReference type="ARBA" id="ARBA00022777"/>
    </source>
</evidence>
<dbReference type="SMART" id="SM00220">
    <property type="entry name" value="S_TKc"/>
    <property type="match status" value="1"/>
</dbReference>
<comment type="caution">
    <text evidence="12">The sequence shown here is derived from an EMBL/GenBank/DDBJ whole genome shotgun (WGS) entry which is preliminary data.</text>
</comment>
<dbReference type="PROSITE" id="PS50011">
    <property type="entry name" value="PROTEIN_KINASE_DOM"/>
    <property type="match status" value="1"/>
</dbReference>
<dbReference type="PROSITE" id="PS00108">
    <property type="entry name" value="PROTEIN_KINASE_ST"/>
    <property type="match status" value="1"/>
</dbReference>
<keyword evidence="1 10" id="KW-0723">Serine/threonine-protein kinase</keyword>
<dbReference type="CDD" id="cd05117">
    <property type="entry name" value="STKc_CAMK"/>
    <property type="match status" value="1"/>
</dbReference>
<organism evidence="12 13">
    <name type="scientific">Thraustotheca clavata</name>
    <dbReference type="NCBI Taxonomy" id="74557"/>
    <lineage>
        <taxon>Eukaryota</taxon>
        <taxon>Sar</taxon>
        <taxon>Stramenopiles</taxon>
        <taxon>Oomycota</taxon>
        <taxon>Saprolegniomycetes</taxon>
        <taxon>Saprolegniales</taxon>
        <taxon>Achlyaceae</taxon>
        <taxon>Thraustotheca</taxon>
    </lineage>
</organism>
<evidence type="ECO:0000259" key="11">
    <source>
        <dbReference type="PROSITE" id="PS50011"/>
    </source>
</evidence>
<dbReference type="InterPro" id="IPR011009">
    <property type="entry name" value="Kinase-like_dom_sf"/>
</dbReference>
<evidence type="ECO:0000256" key="5">
    <source>
        <dbReference type="ARBA" id="ARBA00022840"/>
    </source>
</evidence>
<dbReference type="PANTHER" id="PTHR24350">
    <property type="entry name" value="SERINE/THREONINE-PROTEIN KINASE IAL-RELATED"/>
    <property type="match status" value="1"/>
</dbReference>
<name>A0A1W0A3Z9_9STRA</name>
<dbReference type="GO" id="GO:0005524">
    <property type="term" value="F:ATP binding"/>
    <property type="evidence" value="ECO:0007669"/>
    <property type="project" value="UniProtKB-UniRule"/>
</dbReference>
<dbReference type="OrthoDB" id="40902at2759"/>
<evidence type="ECO:0000256" key="7">
    <source>
        <dbReference type="PIRSR" id="PIRSR630616-2"/>
    </source>
</evidence>